<proteinExistence type="predicted"/>
<accession>A0A0E9UWQ1</accession>
<dbReference type="AlphaFoldDB" id="A0A0E9UWQ1"/>
<protein>
    <submittedName>
        <fullName evidence="1">Uncharacterized protein</fullName>
    </submittedName>
</protein>
<sequence length="52" mass="5993">MCFGALFRLTQDAKMSLIENPLMDCSFSFLMCVFKLKTIQRTCVHIPPCILH</sequence>
<reference evidence="1" key="2">
    <citation type="journal article" date="2015" name="Fish Shellfish Immunol.">
        <title>Early steps in the European eel (Anguilla anguilla)-Vibrio vulnificus interaction in the gills: Role of the RtxA13 toxin.</title>
        <authorList>
            <person name="Callol A."/>
            <person name="Pajuelo D."/>
            <person name="Ebbesson L."/>
            <person name="Teles M."/>
            <person name="MacKenzie S."/>
            <person name="Amaro C."/>
        </authorList>
    </citation>
    <scope>NUCLEOTIDE SEQUENCE</scope>
</reference>
<evidence type="ECO:0000313" key="1">
    <source>
        <dbReference type="EMBL" id="JAH70196.1"/>
    </source>
</evidence>
<name>A0A0E9UWQ1_ANGAN</name>
<reference evidence="1" key="1">
    <citation type="submission" date="2014-11" db="EMBL/GenBank/DDBJ databases">
        <authorList>
            <person name="Amaro Gonzalez C."/>
        </authorList>
    </citation>
    <scope>NUCLEOTIDE SEQUENCE</scope>
</reference>
<organism evidence="1">
    <name type="scientific">Anguilla anguilla</name>
    <name type="common">European freshwater eel</name>
    <name type="synonym">Muraena anguilla</name>
    <dbReference type="NCBI Taxonomy" id="7936"/>
    <lineage>
        <taxon>Eukaryota</taxon>
        <taxon>Metazoa</taxon>
        <taxon>Chordata</taxon>
        <taxon>Craniata</taxon>
        <taxon>Vertebrata</taxon>
        <taxon>Euteleostomi</taxon>
        <taxon>Actinopterygii</taxon>
        <taxon>Neopterygii</taxon>
        <taxon>Teleostei</taxon>
        <taxon>Anguilliformes</taxon>
        <taxon>Anguillidae</taxon>
        <taxon>Anguilla</taxon>
    </lineage>
</organism>
<dbReference type="EMBL" id="GBXM01038381">
    <property type="protein sequence ID" value="JAH70196.1"/>
    <property type="molecule type" value="Transcribed_RNA"/>
</dbReference>